<dbReference type="PANTHER" id="PTHR10972">
    <property type="entry name" value="OXYSTEROL-BINDING PROTEIN-RELATED"/>
    <property type="match status" value="1"/>
</dbReference>
<dbReference type="Gene3D" id="1.25.40.20">
    <property type="entry name" value="Ankyrin repeat-containing domain"/>
    <property type="match status" value="2"/>
</dbReference>
<dbReference type="GO" id="GO:0030011">
    <property type="term" value="P:maintenance of cell polarity"/>
    <property type="evidence" value="ECO:0007669"/>
    <property type="project" value="TreeGrafter"/>
</dbReference>
<dbReference type="SUPFAM" id="SSF144000">
    <property type="entry name" value="Oxysterol-binding protein-like"/>
    <property type="match status" value="1"/>
</dbReference>
<dbReference type="FunFam" id="2.40.160.120:FF:000001">
    <property type="entry name" value="Oxysterol-binding protein"/>
    <property type="match status" value="1"/>
</dbReference>
<feature type="region of interest" description="Disordered" evidence="11">
    <location>
        <begin position="601"/>
        <end position="622"/>
    </location>
</feature>
<evidence type="ECO:0000256" key="11">
    <source>
        <dbReference type="SAM" id="MobiDB-lite"/>
    </source>
</evidence>
<dbReference type="OrthoDB" id="1854502at2759"/>
<proteinExistence type="inferred from homology"/>
<dbReference type="Gene3D" id="2.30.29.30">
    <property type="entry name" value="Pleckstrin-homology domain (PH domain)/Phosphotyrosine-binding domain (PTB)"/>
    <property type="match status" value="1"/>
</dbReference>
<keyword evidence="3" id="KW-0597">Phosphoprotein</keyword>
<dbReference type="FunFam" id="2.30.29.30:FF:000061">
    <property type="entry name" value="Oxysterol binding protein 1"/>
    <property type="match status" value="1"/>
</dbReference>
<dbReference type="InterPro" id="IPR002110">
    <property type="entry name" value="Ankyrin_rpt"/>
</dbReference>
<dbReference type="Gene3D" id="2.40.160.120">
    <property type="match status" value="1"/>
</dbReference>
<dbReference type="GO" id="GO:0005829">
    <property type="term" value="C:cytosol"/>
    <property type="evidence" value="ECO:0007669"/>
    <property type="project" value="TreeGrafter"/>
</dbReference>
<reference evidence="13 14" key="1">
    <citation type="submission" date="2016-04" db="EMBL/GenBank/DDBJ databases">
        <title>Evolutionary innovation and constraint leading to complex multicellularity in the Ascomycota.</title>
        <authorList>
            <person name="Cisse O."/>
            <person name="Nguyen A."/>
            <person name="Hewitt D.A."/>
            <person name="Jedd G."/>
            <person name="Stajich J.E."/>
        </authorList>
    </citation>
    <scope>NUCLEOTIDE SEQUENCE [LARGE SCALE GENOMIC DNA]</scope>
    <source>
        <strain evidence="13 14">DAH-3</strain>
    </source>
</reference>
<dbReference type="Pfam" id="PF00169">
    <property type="entry name" value="PH"/>
    <property type="match status" value="1"/>
</dbReference>
<evidence type="ECO:0000256" key="2">
    <source>
        <dbReference type="ARBA" id="ARBA00022448"/>
    </source>
</evidence>
<dbReference type="PROSITE" id="PS50088">
    <property type="entry name" value="ANK_REPEAT"/>
    <property type="match status" value="2"/>
</dbReference>
<keyword evidence="5 8" id="KW-0040">ANK repeat</keyword>
<feature type="region of interest" description="Disordered" evidence="11">
    <location>
        <begin position="985"/>
        <end position="1030"/>
    </location>
</feature>
<evidence type="ECO:0000256" key="8">
    <source>
        <dbReference type="PROSITE-ProRule" id="PRU00023"/>
    </source>
</evidence>
<dbReference type="GO" id="GO:0034727">
    <property type="term" value="P:piecemeal microautophagy of the nucleus"/>
    <property type="evidence" value="ECO:0007669"/>
    <property type="project" value="TreeGrafter"/>
</dbReference>
<evidence type="ECO:0000256" key="9">
    <source>
        <dbReference type="RuleBase" id="RU003844"/>
    </source>
</evidence>
<dbReference type="InterPro" id="IPR000648">
    <property type="entry name" value="Oxysterol-bd"/>
</dbReference>
<evidence type="ECO:0000313" key="13">
    <source>
        <dbReference type="EMBL" id="OLL23867.1"/>
    </source>
</evidence>
<dbReference type="Pfam" id="PF12796">
    <property type="entry name" value="Ank_2"/>
    <property type="match status" value="1"/>
</dbReference>
<gene>
    <name evidence="13" type="ORF">NEOLI_003756</name>
</gene>
<dbReference type="GO" id="GO:0097038">
    <property type="term" value="C:perinuclear endoplasmic reticulum"/>
    <property type="evidence" value="ECO:0007669"/>
    <property type="project" value="TreeGrafter"/>
</dbReference>
<dbReference type="Proteomes" id="UP000186594">
    <property type="component" value="Unassembled WGS sequence"/>
</dbReference>
<dbReference type="AlphaFoldDB" id="A0A1U7LMJ4"/>
<dbReference type="STRING" id="1198029.A0A1U7LMJ4"/>
<dbReference type="InterPro" id="IPR037239">
    <property type="entry name" value="OSBP_sf"/>
</dbReference>
<dbReference type="GO" id="GO:0006887">
    <property type="term" value="P:exocytosis"/>
    <property type="evidence" value="ECO:0007669"/>
    <property type="project" value="TreeGrafter"/>
</dbReference>
<evidence type="ECO:0000256" key="6">
    <source>
        <dbReference type="ARBA" id="ARBA00023055"/>
    </source>
</evidence>
<dbReference type="GO" id="GO:0005886">
    <property type="term" value="C:plasma membrane"/>
    <property type="evidence" value="ECO:0007669"/>
    <property type="project" value="TreeGrafter"/>
</dbReference>
<dbReference type="Gene3D" id="3.30.70.3490">
    <property type="match status" value="1"/>
</dbReference>
<dbReference type="OMA" id="LPEMKGW"/>
<evidence type="ECO:0000256" key="3">
    <source>
        <dbReference type="ARBA" id="ARBA00022553"/>
    </source>
</evidence>
<sequence length="1073" mass="123122">MSGAEQSQLAEQRRKSAHLLSHNTVNLSRKAGLAESIKNFKCLEALRSGDKAAIDKAIAQYDDENREAVSRASTSTLSSSDLSSPLHMAVQCAEPSIVEYLLSRPATEINARDQNGNTALHLAALFGREDIVEMLMKNDHMDDTITNHAGKQAFEIAKYVELSQSMQCMRHYILLLLRVVNRFQFCEKVQAGFEKLLNDENLELLKQFMENPRNTASVDLNRHNVDTGRTLLHEAAQKKSLAVLQWLVDEGADPFKRDKKGKLPWEVTKDEKVKNILRRKSTTPDDQPHNIGDQMRLAGYLKKWTNYTGGYKLRYFILDHGVLSYYKHQACRGSINMGIAKLSLDKDDKHGFEIIGKGSVRYHLRANHQVEANRWIWALTNAIEFTKDETKNKNRHSAIYDTESTSARSNAIYNHGRQPSLQSILAQRTLKEGPITQSTAIPRYPGARGSRISSQSEDEESIIEDPEMLEEPHKLNFELTANTARLQLETLEELSAGILREGLKIRAEGLDESLENGVATFRNALSSLRNTFRDLTRMGAERENYWASRLSKETEMRRLWEENMHALATEQERMERDMETAEKERRATKRILRQVTLQLEHASTPDTPSEFPKLLSQESQPRMSMSSVLSRLEHSEDDDEFFDAIGSGEVPVERMPPVVTDNVDEPNSRQVDIKTSFHGYSRPRERIPLDNDNRPKFSLWAIMKSMIGKDLTKITVPVFLNEPTSLLQRVAEDMEYVELLNTASQAADSTERMVYIAAFAASEYSSTVNRVAKPFNPLLGETFEYARPDLGYRYMSEQVSHHPPISACHAEGGRWEYWGENNVKSRFYGKSFDLVHLGVWFCKLYPCNGDPPELYTWRKVTTSVIGIITGSPTIDNYGEKEIKNYSTGDICKIEFKQRGWRSSGAYEVKGQVCDRSGTPQWSLGGHWNDKIYARKAHLDQNTAFLVWQNHYRPSAPFNLTPFAITLNDLPEDLKSWLAPTDTRLRPDQRAMEEGKYDLATSEKNRLEEKQRTKRREREAKGLKQEPKWFRKSVHPDTNDEYWEFPGEYWRKREELRDQKARNKEGGWEVDDIF</sequence>
<dbReference type="SUPFAM" id="SSF48403">
    <property type="entry name" value="Ankyrin repeat"/>
    <property type="match status" value="1"/>
</dbReference>
<keyword evidence="4" id="KW-0677">Repeat</keyword>
<keyword evidence="14" id="KW-1185">Reference proteome</keyword>
<feature type="region of interest" description="Disordered" evidence="11">
    <location>
        <begin position="438"/>
        <end position="458"/>
    </location>
</feature>
<evidence type="ECO:0000259" key="12">
    <source>
        <dbReference type="PROSITE" id="PS50003"/>
    </source>
</evidence>
<dbReference type="GO" id="GO:0005635">
    <property type="term" value="C:nuclear envelope"/>
    <property type="evidence" value="ECO:0007669"/>
    <property type="project" value="TreeGrafter"/>
</dbReference>
<dbReference type="PANTHER" id="PTHR10972:SF205">
    <property type="entry name" value="OXYSTEROL-BINDING PROTEIN 1"/>
    <property type="match status" value="1"/>
</dbReference>
<dbReference type="InterPro" id="IPR018494">
    <property type="entry name" value="Oxysterol-bd_CS"/>
</dbReference>
<dbReference type="Pfam" id="PF01237">
    <property type="entry name" value="Oxysterol_BP"/>
    <property type="match status" value="1"/>
</dbReference>
<feature type="repeat" description="ANK" evidence="8">
    <location>
        <begin position="115"/>
        <end position="138"/>
    </location>
</feature>
<evidence type="ECO:0000256" key="4">
    <source>
        <dbReference type="ARBA" id="ARBA00022737"/>
    </source>
</evidence>
<feature type="repeat" description="ANK" evidence="8">
    <location>
        <begin position="227"/>
        <end position="259"/>
    </location>
</feature>
<comment type="similarity">
    <text evidence="1 9">Belongs to the OSBP family.</text>
</comment>
<dbReference type="InterPro" id="IPR011993">
    <property type="entry name" value="PH-like_dom_sf"/>
</dbReference>
<keyword evidence="10" id="KW-0175">Coiled coil</keyword>
<evidence type="ECO:0000256" key="10">
    <source>
        <dbReference type="SAM" id="Coils"/>
    </source>
</evidence>
<dbReference type="GO" id="GO:0032934">
    <property type="term" value="F:sterol binding"/>
    <property type="evidence" value="ECO:0007669"/>
    <property type="project" value="TreeGrafter"/>
</dbReference>
<dbReference type="Pfam" id="PF00023">
    <property type="entry name" value="Ank"/>
    <property type="match status" value="1"/>
</dbReference>
<keyword evidence="2" id="KW-0813">Transport</keyword>
<accession>A0A1U7LMJ4</accession>
<dbReference type="InterPro" id="IPR036770">
    <property type="entry name" value="Ankyrin_rpt-contain_sf"/>
</dbReference>
<protein>
    <submittedName>
        <fullName evidence="13">Oxysterol-binding 1</fullName>
    </submittedName>
</protein>
<evidence type="ECO:0000256" key="7">
    <source>
        <dbReference type="ARBA" id="ARBA00023121"/>
    </source>
</evidence>
<name>A0A1U7LMJ4_NEOID</name>
<dbReference type="SMART" id="SM00233">
    <property type="entry name" value="PH"/>
    <property type="match status" value="1"/>
</dbReference>
<organism evidence="13 14">
    <name type="scientific">Neolecta irregularis (strain DAH-3)</name>
    <dbReference type="NCBI Taxonomy" id="1198029"/>
    <lineage>
        <taxon>Eukaryota</taxon>
        <taxon>Fungi</taxon>
        <taxon>Dikarya</taxon>
        <taxon>Ascomycota</taxon>
        <taxon>Taphrinomycotina</taxon>
        <taxon>Neolectales</taxon>
        <taxon>Neolectaceae</taxon>
        <taxon>Neolecta</taxon>
    </lineage>
</organism>
<dbReference type="SMART" id="SM00248">
    <property type="entry name" value="ANK"/>
    <property type="match status" value="3"/>
</dbReference>
<dbReference type="GO" id="GO:0120009">
    <property type="term" value="P:intermembrane lipid transfer"/>
    <property type="evidence" value="ECO:0007669"/>
    <property type="project" value="UniProtKB-ARBA"/>
</dbReference>
<feature type="domain" description="PH" evidence="12">
    <location>
        <begin position="294"/>
        <end position="384"/>
    </location>
</feature>
<keyword evidence="6" id="KW-0445">Lipid transport</keyword>
<keyword evidence="7" id="KW-0446">Lipid-binding</keyword>
<dbReference type="PROSITE" id="PS50003">
    <property type="entry name" value="PH_DOMAIN"/>
    <property type="match status" value="1"/>
</dbReference>
<evidence type="ECO:0000313" key="14">
    <source>
        <dbReference type="Proteomes" id="UP000186594"/>
    </source>
</evidence>
<dbReference type="InterPro" id="IPR001849">
    <property type="entry name" value="PH_domain"/>
</dbReference>
<feature type="coiled-coil region" evidence="10">
    <location>
        <begin position="557"/>
        <end position="598"/>
    </location>
</feature>
<evidence type="ECO:0000256" key="5">
    <source>
        <dbReference type="ARBA" id="ARBA00023043"/>
    </source>
</evidence>
<dbReference type="GO" id="GO:0006897">
    <property type="term" value="P:endocytosis"/>
    <property type="evidence" value="ECO:0007669"/>
    <property type="project" value="TreeGrafter"/>
</dbReference>
<comment type="caution">
    <text evidence="13">The sequence shown here is derived from an EMBL/GenBank/DDBJ whole genome shotgun (WGS) entry which is preliminary data.</text>
</comment>
<dbReference type="PROSITE" id="PS50297">
    <property type="entry name" value="ANK_REP_REGION"/>
    <property type="match status" value="2"/>
</dbReference>
<evidence type="ECO:0000256" key="1">
    <source>
        <dbReference type="ARBA" id="ARBA00008842"/>
    </source>
</evidence>
<dbReference type="EMBL" id="LXFE01001156">
    <property type="protein sequence ID" value="OLL23867.1"/>
    <property type="molecule type" value="Genomic_DNA"/>
</dbReference>
<dbReference type="SUPFAM" id="SSF50729">
    <property type="entry name" value="PH domain-like"/>
    <property type="match status" value="1"/>
</dbReference>
<dbReference type="PROSITE" id="PS01013">
    <property type="entry name" value="OSBP"/>
    <property type="match status" value="1"/>
</dbReference>